<sequence>MLLMLMSLIYRKCSTCIVLLTVYIRQKFSKLRLKTDNVFTILPTQTGNKVCINCRFFRSCEYSSNVFTTNNHCKLI</sequence>
<name>A0A0L8FMV8_OCTBM</name>
<reference evidence="1" key="1">
    <citation type="submission" date="2015-07" db="EMBL/GenBank/DDBJ databases">
        <title>MeaNS - Measles Nucleotide Surveillance Program.</title>
        <authorList>
            <person name="Tran T."/>
            <person name="Druce J."/>
        </authorList>
    </citation>
    <scope>NUCLEOTIDE SEQUENCE</scope>
    <source>
        <strain evidence="1">UCB-OBI-ISO-001</strain>
        <tissue evidence="1">Gonad</tissue>
    </source>
</reference>
<protein>
    <submittedName>
        <fullName evidence="1">Uncharacterized protein</fullName>
    </submittedName>
</protein>
<dbReference type="AlphaFoldDB" id="A0A0L8FMV8"/>
<evidence type="ECO:0000313" key="1">
    <source>
        <dbReference type="EMBL" id="KOF66024.1"/>
    </source>
</evidence>
<dbReference type="EMBL" id="KQ428636">
    <property type="protein sequence ID" value="KOF66024.1"/>
    <property type="molecule type" value="Genomic_DNA"/>
</dbReference>
<organism evidence="1">
    <name type="scientific">Octopus bimaculoides</name>
    <name type="common">California two-spotted octopus</name>
    <dbReference type="NCBI Taxonomy" id="37653"/>
    <lineage>
        <taxon>Eukaryota</taxon>
        <taxon>Metazoa</taxon>
        <taxon>Spiralia</taxon>
        <taxon>Lophotrochozoa</taxon>
        <taxon>Mollusca</taxon>
        <taxon>Cephalopoda</taxon>
        <taxon>Coleoidea</taxon>
        <taxon>Octopodiformes</taxon>
        <taxon>Octopoda</taxon>
        <taxon>Incirrata</taxon>
        <taxon>Octopodidae</taxon>
        <taxon>Octopus</taxon>
    </lineage>
</organism>
<accession>A0A0L8FMV8</accession>
<dbReference type="EMBL" id="KQ428636">
    <property type="protein sequence ID" value="KOF66023.1"/>
    <property type="molecule type" value="Genomic_DNA"/>
</dbReference>
<gene>
    <name evidence="1" type="ORF">OCBIM_22013737mg</name>
</gene>
<proteinExistence type="predicted"/>